<dbReference type="GO" id="GO:0031047">
    <property type="term" value="P:regulatory ncRNA-mediated gene silencing"/>
    <property type="evidence" value="ECO:0007669"/>
    <property type="project" value="InterPro"/>
</dbReference>
<accession>A0AAN7BP73</accession>
<keyword evidence="3" id="KW-1185">Reference proteome</keyword>
<dbReference type="EMBL" id="MU865335">
    <property type="protein sequence ID" value="KAK4227181.1"/>
    <property type="molecule type" value="Genomic_DNA"/>
</dbReference>
<sequence>MDDTAIGDTIAAGDETVLPFSSTTTVKVVEAEKKKKNRSKRSGKKKATGFEEYYCEVPMTPAEYDEEKSVIYAPGRPFVDRMEECIQRFRGRRRMDGERNKIFSEYLTLGGIDCSVRQFQSANNLADDLLEESSKSAIREMIADDVINRTADSTYSRYFNPNYDDHWEVDFTGVASGFLSSYVLRQLGNDIATIALSADVIGNFLRYVSQHDVCPEYAEDINKAIQVCESAPREAQAIRDIDGELPSKFCTALRILKGKDDKDKDQMADLPTTTPRNWNHLINMITAASSFILPELYWSEYERQEWTVIDTSTHTWEVTKTILPDDEARTKVNTINNFNRDLPPVQPCGAFFACRISIRDGWDTMFIPDCIREHDKSEVRFVIEESIVKHLTPGMKLTMVVCTTNLERHGGFRFIKKIEAIKPSYYVFLPQELMSTFKEPVKTDRPGRSIFSEEGFDLDDVPVGDNDDF</sequence>
<feature type="compositionally biased region" description="Acidic residues" evidence="1">
    <location>
        <begin position="454"/>
        <end position="469"/>
    </location>
</feature>
<protein>
    <submittedName>
        <fullName evidence="2">Argonaute complex, subunit Arb1</fullName>
    </submittedName>
</protein>
<gene>
    <name evidence="2" type="ORF">QBC38DRAFT_364904</name>
</gene>
<reference evidence="2" key="2">
    <citation type="submission" date="2023-05" db="EMBL/GenBank/DDBJ databases">
        <authorList>
            <consortium name="Lawrence Berkeley National Laboratory"/>
            <person name="Steindorff A."/>
            <person name="Hensen N."/>
            <person name="Bonometti L."/>
            <person name="Westerberg I."/>
            <person name="Brannstrom I.O."/>
            <person name="Guillou S."/>
            <person name="Cros-Aarteil S."/>
            <person name="Calhoun S."/>
            <person name="Haridas S."/>
            <person name="Kuo A."/>
            <person name="Mondo S."/>
            <person name="Pangilinan J."/>
            <person name="Riley R."/>
            <person name="Labutti K."/>
            <person name="Andreopoulos B."/>
            <person name="Lipzen A."/>
            <person name="Chen C."/>
            <person name="Yanf M."/>
            <person name="Daum C."/>
            <person name="Ng V."/>
            <person name="Clum A."/>
            <person name="Ohm R."/>
            <person name="Martin F."/>
            <person name="Silar P."/>
            <person name="Natvig D."/>
            <person name="Lalanne C."/>
            <person name="Gautier V."/>
            <person name="Ament-Velasquez S.L."/>
            <person name="Kruys A."/>
            <person name="Hutchinson M.I."/>
            <person name="Powell A.J."/>
            <person name="Barry K."/>
            <person name="Miller A.N."/>
            <person name="Grigoriev I.V."/>
            <person name="Debuchy R."/>
            <person name="Gladieux P."/>
            <person name="Thoren M.H."/>
            <person name="Johannesson H."/>
        </authorList>
    </citation>
    <scope>NUCLEOTIDE SEQUENCE</scope>
    <source>
        <strain evidence="2">CBS 990.96</strain>
    </source>
</reference>
<dbReference type="GO" id="GO:0033167">
    <property type="term" value="C:ARC complex"/>
    <property type="evidence" value="ECO:0007669"/>
    <property type="project" value="InterPro"/>
</dbReference>
<comment type="caution">
    <text evidence="2">The sequence shown here is derived from an EMBL/GenBank/DDBJ whole genome shotgun (WGS) entry which is preliminary data.</text>
</comment>
<evidence type="ECO:0000256" key="1">
    <source>
        <dbReference type="SAM" id="MobiDB-lite"/>
    </source>
</evidence>
<name>A0AAN7BP73_9PEZI</name>
<dbReference type="InterPro" id="IPR018606">
    <property type="entry name" value="Arb1"/>
</dbReference>
<dbReference type="AlphaFoldDB" id="A0AAN7BP73"/>
<evidence type="ECO:0000313" key="2">
    <source>
        <dbReference type="EMBL" id="KAK4227181.1"/>
    </source>
</evidence>
<evidence type="ECO:0000313" key="3">
    <source>
        <dbReference type="Proteomes" id="UP001301958"/>
    </source>
</evidence>
<reference evidence="2" key="1">
    <citation type="journal article" date="2023" name="Mol. Phylogenet. Evol.">
        <title>Genome-scale phylogeny and comparative genomics of the fungal order Sordariales.</title>
        <authorList>
            <person name="Hensen N."/>
            <person name="Bonometti L."/>
            <person name="Westerberg I."/>
            <person name="Brannstrom I.O."/>
            <person name="Guillou S."/>
            <person name="Cros-Aarteil S."/>
            <person name="Calhoun S."/>
            <person name="Haridas S."/>
            <person name="Kuo A."/>
            <person name="Mondo S."/>
            <person name="Pangilinan J."/>
            <person name="Riley R."/>
            <person name="LaButti K."/>
            <person name="Andreopoulos B."/>
            <person name="Lipzen A."/>
            <person name="Chen C."/>
            <person name="Yan M."/>
            <person name="Daum C."/>
            <person name="Ng V."/>
            <person name="Clum A."/>
            <person name="Steindorff A."/>
            <person name="Ohm R.A."/>
            <person name="Martin F."/>
            <person name="Silar P."/>
            <person name="Natvig D.O."/>
            <person name="Lalanne C."/>
            <person name="Gautier V."/>
            <person name="Ament-Velasquez S.L."/>
            <person name="Kruys A."/>
            <person name="Hutchinson M.I."/>
            <person name="Powell A.J."/>
            <person name="Barry K."/>
            <person name="Miller A.N."/>
            <person name="Grigoriev I.V."/>
            <person name="Debuchy R."/>
            <person name="Gladieux P."/>
            <person name="Hiltunen Thoren M."/>
            <person name="Johannesson H."/>
        </authorList>
    </citation>
    <scope>NUCLEOTIDE SEQUENCE</scope>
    <source>
        <strain evidence="2">CBS 990.96</strain>
    </source>
</reference>
<dbReference type="Pfam" id="PF09692">
    <property type="entry name" value="Arb1"/>
    <property type="match status" value="1"/>
</dbReference>
<organism evidence="2 3">
    <name type="scientific">Podospora fimiseda</name>
    <dbReference type="NCBI Taxonomy" id="252190"/>
    <lineage>
        <taxon>Eukaryota</taxon>
        <taxon>Fungi</taxon>
        <taxon>Dikarya</taxon>
        <taxon>Ascomycota</taxon>
        <taxon>Pezizomycotina</taxon>
        <taxon>Sordariomycetes</taxon>
        <taxon>Sordariomycetidae</taxon>
        <taxon>Sordariales</taxon>
        <taxon>Podosporaceae</taxon>
        <taxon>Podospora</taxon>
    </lineage>
</organism>
<proteinExistence type="predicted"/>
<feature type="region of interest" description="Disordered" evidence="1">
    <location>
        <begin position="446"/>
        <end position="469"/>
    </location>
</feature>
<dbReference type="Proteomes" id="UP001301958">
    <property type="component" value="Unassembled WGS sequence"/>
</dbReference>